<comment type="caution">
    <text evidence="1">The sequence shown here is derived from an EMBL/GenBank/DDBJ whole genome shotgun (WGS) entry which is preliminary data.</text>
</comment>
<dbReference type="RefSeq" id="WP_386073522.1">
    <property type="nucleotide sequence ID" value="NZ_JBHTJT010000007.1"/>
</dbReference>
<dbReference type="PANTHER" id="PTHR35175">
    <property type="entry name" value="DUF1289 DOMAIN-CONTAINING PROTEIN"/>
    <property type="match status" value="1"/>
</dbReference>
<sequence>MKDDAPWQRDEIESPCTKVCVIHPQERLCVGCYRSMDEIAAWSRMSPEARRGVMAALPDRAPRLAQRRGGRVARIARES</sequence>
<protein>
    <submittedName>
        <fullName evidence="1">DUF1289 domain-containing protein</fullName>
    </submittedName>
</protein>
<organism evidence="1 2">
    <name type="scientific">Tropicimonas aquimaris</name>
    <dbReference type="NCBI Taxonomy" id="914152"/>
    <lineage>
        <taxon>Bacteria</taxon>
        <taxon>Pseudomonadati</taxon>
        <taxon>Pseudomonadota</taxon>
        <taxon>Alphaproteobacteria</taxon>
        <taxon>Rhodobacterales</taxon>
        <taxon>Roseobacteraceae</taxon>
        <taxon>Tropicimonas</taxon>
    </lineage>
</organism>
<keyword evidence="2" id="KW-1185">Reference proteome</keyword>
<dbReference type="EMBL" id="JBHTJT010000007">
    <property type="protein sequence ID" value="MFD0979203.1"/>
    <property type="molecule type" value="Genomic_DNA"/>
</dbReference>
<dbReference type="Pfam" id="PF06945">
    <property type="entry name" value="DUF1289"/>
    <property type="match status" value="1"/>
</dbReference>
<reference evidence="2" key="1">
    <citation type="journal article" date="2019" name="Int. J. Syst. Evol. Microbiol.">
        <title>The Global Catalogue of Microorganisms (GCM) 10K type strain sequencing project: providing services to taxonomists for standard genome sequencing and annotation.</title>
        <authorList>
            <consortium name="The Broad Institute Genomics Platform"/>
            <consortium name="The Broad Institute Genome Sequencing Center for Infectious Disease"/>
            <person name="Wu L."/>
            <person name="Ma J."/>
        </authorList>
    </citation>
    <scope>NUCLEOTIDE SEQUENCE [LARGE SCALE GENOMIC DNA]</scope>
    <source>
        <strain evidence="2">CCUG 60524</strain>
    </source>
</reference>
<accession>A0ABW3IPC2</accession>
<name>A0ABW3IPC2_9RHOB</name>
<dbReference type="Proteomes" id="UP001597108">
    <property type="component" value="Unassembled WGS sequence"/>
</dbReference>
<dbReference type="PANTHER" id="PTHR35175:SF2">
    <property type="entry name" value="DUF1289 DOMAIN-CONTAINING PROTEIN"/>
    <property type="match status" value="1"/>
</dbReference>
<gene>
    <name evidence="1" type="ORF">ACFQ2S_06000</name>
</gene>
<dbReference type="InterPro" id="IPR010710">
    <property type="entry name" value="DUF1289"/>
</dbReference>
<proteinExistence type="predicted"/>
<evidence type="ECO:0000313" key="1">
    <source>
        <dbReference type="EMBL" id="MFD0979203.1"/>
    </source>
</evidence>
<evidence type="ECO:0000313" key="2">
    <source>
        <dbReference type="Proteomes" id="UP001597108"/>
    </source>
</evidence>